<organism evidence="3 4">
    <name type="scientific">Flavobacterium fragile</name>
    <dbReference type="NCBI Taxonomy" id="2949085"/>
    <lineage>
        <taxon>Bacteria</taxon>
        <taxon>Pseudomonadati</taxon>
        <taxon>Bacteroidota</taxon>
        <taxon>Flavobacteriia</taxon>
        <taxon>Flavobacteriales</taxon>
        <taxon>Flavobacteriaceae</taxon>
        <taxon>Flavobacterium</taxon>
    </lineage>
</organism>
<reference evidence="3 4" key="1">
    <citation type="submission" date="2022-05" db="EMBL/GenBank/DDBJ databases">
        <title>Flavobacterium sp., isolated from activated sludge.</title>
        <authorList>
            <person name="Ran Q."/>
        </authorList>
    </citation>
    <scope>NUCLEOTIDE SEQUENCE [LARGE SCALE GENOMIC DNA]</scope>
    <source>
        <strain evidence="3 4">HXWNR69</strain>
    </source>
</reference>
<dbReference type="RefSeq" id="WP_250582089.1">
    <property type="nucleotide sequence ID" value="NZ_JAMLJN010000006.1"/>
</dbReference>
<accession>A0ABT0TI55</accession>
<dbReference type="Proteomes" id="UP001203342">
    <property type="component" value="Unassembled WGS sequence"/>
</dbReference>
<comment type="caution">
    <text evidence="3">The sequence shown here is derived from an EMBL/GenBank/DDBJ whole genome shotgun (WGS) entry which is preliminary data.</text>
</comment>
<evidence type="ECO:0000313" key="4">
    <source>
        <dbReference type="Proteomes" id="UP001203342"/>
    </source>
</evidence>
<evidence type="ECO:0000259" key="2">
    <source>
        <dbReference type="Pfam" id="PF18962"/>
    </source>
</evidence>
<name>A0ABT0TI55_9FLAO</name>
<evidence type="ECO:0000313" key="3">
    <source>
        <dbReference type="EMBL" id="MCL9770577.1"/>
    </source>
</evidence>
<keyword evidence="4" id="KW-1185">Reference proteome</keyword>
<keyword evidence="1" id="KW-0732">Signal</keyword>
<dbReference type="Pfam" id="PF18962">
    <property type="entry name" value="Por_Secre_tail"/>
    <property type="match status" value="1"/>
</dbReference>
<feature type="domain" description="Secretion system C-terminal sorting" evidence="2">
    <location>
        <begin position="85"/>
        <end position="151"/>
    </location>
</feature>
<dbReference type="NCBIfam" id="TIGR04183">
    <property type="entry name" value="Por_Secre_tail"/>
    <property type="match status" value="1"/>
</dbReference>
<dbReference type="InterPro" id="IPR026444">
    <property type="entry name" value="Secre_tail"/>
</dbReference>
<protein>
    <submittedName>
        <fullName evidence="3">T9SS type A sorting domain-containing protein</fullName>
    </submittedName>
</protein>
<gene>
    <name evidence="3" type="ORF">NAT47_09110</name>
</gene>
<evidence type="ECO:0000256" key="1">
    <source>
        <dbReference type="ARBA" id="ARBA00022729"/>
    </source>
</evidence>
<dbReference type="EMBL" id="JAMLJN010000006">
    <property type="protein sequence ID" value="MCL9770577.1"/>
    <property type="molecule type" value="Genomic_DNA"/>
</dbReference>
<proteinExistence type="predicted"/>
<sequence length="161" mass="18339">MVKKIIFLFFGFTTHAQEIHHEMISSQGNHVTIQNGYTVRQSIGQQSAIGNFTNEQFRVEQGFQQSSFKVGTNLNNQTNIKLIAYPNPFKDKVSFEFSKPISEKITITFYDVLGRVVYVKENILNNESNIIIGNINLADGEYLVKVSGQNYHFTINLLKSI</sequence>